<comment type="caution">
    <text evidence="1">The sequence shown here is derived from an EMBL/GenBank/DDBJ whole genome shotgun (WGS) entry which is preliminary data.</text>
</comment>
<proteinExistence type="predicted"/>
<dbReference type="EMBL" id="JAAGNA010001149">
    <property type="protein sequence ID" value="NEC53381.1"/>
    <property type="molecule type" value="Genomic_DNA"/>
</dbReference>
<name>A0A9X5CRL1_9ACTN</name>
<dbReference type="RefSeq" id="WP_163091670.1">
    <property type="nucleotide sequence ID" value="NZ_JAAGNA010001149.1"/>
</dbReference>
<evidence type="ECO:0000313" key="1">
    <source>
        <dbReference type="EMBL" id="NEC53381.1"/>
    </source>
</evidence>
<sequence length="78" mass="7860">MERDGLPVQGGGPRTRLIGEGGWFVGAWSTGEGIEFVAGGLLDAFGQAHDVGADVVAAFGGRGVVFGQELLDEAEAAG</sequence>
<dbReference type="Proteomes" id="UP000471745">
    <property type="component" value="Unassembled WGS sequence"/>
</dbReference>
<dbReference type="AlphaFoldDB" id="A0A9X5CRL1"/>
<organism evidence="1 2">
    <name type="scientific">Actinospica acidiphila</name>
    <dbReference type="NCBI Taxonomy" id="304899"/>
    <lineage>
        <taxon>Bacteria</taxon>
        <taxon>Bacillati</taxon>
        <taxon>Actinomycetota</taxon>
        <taxon>Actinomycetes</taxon>
        <taxon>Catenulisporales</taxon>
        <taxon>Actinospicaceae</taxon>
        <taxon>Actinospica</taxon>
    </lineage>
</organism>
<evidence type="ECO:0000313" key="2">
    <source>
        <dbReference type="Proteomes" id="UP000471745"/>
    </source>
</evidence>
<protein>
    <submittedName>
        <fullName evidence="1">Uncharacterized protein</fullName>
    </submittedName>
</protein>
<accession>A0A9X5CRL1</accession>
<keyword evidence="2" id="KW-1185">Reference proteome</keyword>
<reference evidence="1 2" key="1">
    <citation type="submission" date="2020-01" db="EMBL/GenBank/DDBJ databases">
        <title>Insect and environment-associated Actinomycetes.</title>
        <authorList>
            <person name="Currrie C."/>
            <person name="Chevrette M."/>
            <person name="Carlson C."/>
            <person name="Stubbendieck R."/>
            <person name="Wendt-Pienkowski E."/>
        </authorList>
    </citation>
    <scope>NUCLEOTIDE SEQUENCE [LARGE SCALE GENOMIC DNA]</scope>
    <source>
        <strain evidence="1 2">SID8189</strain>
    </source>
</reference>
<gene>
    <name evidence="1" type="ORF">G3I18_33235</name>
</gene>